<accession>A0A6G0SZ10</accession>
<evidence type="ECO:0000313" key="2">
    <source>
        <dbReference type="Proteomes" id="UP000475862"/>
    </source>
</evidence>
<dbReference type="Proteomes" id="UP000475862">
    <property type="component" value="Unassembled WGS sequence"/>
</dbReference>
<evidence type="ECO:0000313" key="1">
    <source>
        <dbReference type="EMBL" id="KAE9523492.1"/>
    </source>
</evidence>
<dbReference type="EMBL" id="VYZN01000079">
    <property type="protein sequence ID" value="KAE9523492.1"/>
    <property type="molecule type" value="Genomic_DNA"/>
</dbReference>
<gene>
    <name evidence="1" type="ORF">AGLY_016044</name>
</gene>
<protein>
    <submittedName>
        <fullName evidence="1">Uncharacterized protein</fullName>
    </submittedName>
</protein>
<proteinExistence type="predicted"/>
<sequence length="171" mass="20209">MGFIFYMSKFRKSRHRCFFKRCGGYLASEAKLEILIQIKITTGGYTNLSEFVIYDKILKQFYIKMEERNFTKCAQLHMISELEMAKIKTGKKDRRQYYLPSTYYVLSIAEEKFLIHKQNASDKIIRQTMECVKLAIVKKTMNRKIVIKPITATDFNERAQIDLMDFQSVPV</sequence>
<name>A0A6G0SZ10_APHGL</name>
<reference evidence="1 2" key="1">
    <citation type="submission" date="2019-08" db="EMBL/GenBank/DDBJ databases">
        <title>The genome of the soybean aphid Biotype 1, its phylome, world population structure and adaptation to the North American continent.</title>
        <authorList>
            <person name="Giordano R."/>
            <person name="Donthu R.K."/>
            <person name="Hernandez A.G."/>
            <person name="Wright C.L."/>
            <person name="Zimin A.V."/>
        </authorList>
    </citation>
    <scope>NUCLEOTIDE SEQUENCE [LARGE SCALE GENOMIC DNA]</scope>
    <source>
        <tissue evidence="1">Whole aphids</tissue>
    </source>
</reference>
<organism evidence="1 2">
    <name type="scientific">Aphis glycines</name>
    <name type="common">Soybean aphid</name>
    <dbReference type="NCBI Taxonomy" id="307491"/>
    <lineage>
        <taxon>Eukaryota</taxon>
        <taxon>Metazoa</taxon>
        <taxon>Ecdysozoa</taxon>
        <taxon>Arthropoda</taxon>
        <taxon>Hexapoda</taxon>
        <taxon>Insecta</taxon>
        <taxon>Pterygota</taxon>
        <taxon>Neoptera</taxon>
        <taxon>Paraneoptera</taxon>
        <taxon>Hemiptera</taxon>
        <taxon>Sternorrhyncha</taxon>
        <taxon>Aphidomorpha</taxon>
        <taxon>Aphidoidea</taxon>
        <taxon>Aphididae</taxon>
        <taxon>Aphidini</taxon>
        <taxon>Aphis</taxon>
        <taxon>Aphis</taxon>
    </lineage>
</organism>
<keyword evidence="2" id="KW-1185">Reference proteome</keyword>
<comment type="caution">
    <text evidence="1">The sequence shown here is derived from an EMBL/GenBank/DDBJ whole genome shotgun (WGS) entry which is preliminary data.</text>
</comment>
<dbReference type="AlphaFoldDB" id="A0A6G0SZ10"/>
<dbReference type="OrthoDB" id="2499658at2759"/>